<dbReference type="PANTHER" id="PTHR37610">
    <property type="entry name" value="CCHC-TYPE DOMAIN-CONTAINING PROTEIN"/>
    <property type="match status" value="1"/>
</dbReference>
<evidence type="ECO:0000313" key="1">
    <source>
        <dbReference type="EMBL" id="WVZ07023.1"/>
    </source>
</evidence>
<reference evidence="1 2" key="1">
    <citation type="journal article" date="2023" name="Life. Sci Alliance">
        <title>Evolutionary insights into 3D genome organization and epigenetic landscape of Vigna mungo.</title>
        <authorList>
            <person name="Junaid A."/>
            <person name="Singh B."/>
            <person name="Bhatia S."/>
        </authorList>
    </citation>
    <scope>NUCLEOTIDE SEQUENCE [LARGE SCALE GENOMIC DNA]</scope>
    <source>
        <strain evidence="1">Urdbean</strain>
    </source>
</reference>
<accession>A0AAQ3RVV1</accession>
<dbReference type="Proteomes" id="UP001374535">
    <property type="component" value="Chromosome 6"/>
</dbReference>
<proteinExistence type="predicted"/>
<dbReference type="AlphaFoldDB" id="A0AAQ3RVV1"/>
<protein>
    <submittedName>
        <fullName evidence="1">Uncharacterized protein</fullName>
    </submittedName>
</protein>
<gene>
    <name evidence="1" type="ORF">V8G54_020369</name>
</gene>
<name>A0AAQ3RVV1_VIGMU</name>
<organism evidence="1 2">
    <name type="scientific">Vigna mungo</name>
    <name type="common">Black gram</name>
    <name type="synonym">Phaseolus mungo</name>
    <dbReference type="NCBI Taxonomy" id="3915"/>
    <lineage>
        <taxon>Eukaryota</taxon>
        <taxon>Viridiplantae</taxon>
        <taxon>Streptophyta</taxon>
        <taxon>Embryophyta</taxon>
        <taxon>Tracheophyta</taxon>
        <taxon>Spermatophyta</taxon>
        <taxon>Magnoliopsida</taxon>
        <taxon>eudicotyledons</taxon>
        <taxon>Gunneridae</taxon>
        <taxon>Pentapetalae</taxon>
        <taxon>rosids</taxon>
        <taxon>fabids</taxon>
        <taxon>Fabales</taxon>
        <taxon>Fabaceae</taxon>
        <taxon>Papilionoideae</taxon>
        <taxon>50 kb inversion clade</taxon>
        <taxon>NPAAA clade</taxon>
        <taxon>indigoferoid/millettioid clade</taxon>
        <taxon>Phaseoleae</taxon>
        <taxon>Vigna</taxon>
    </lineage>
</organism>
<dbReference type="PANTHER" id="PTHR37610:SF77">
    <property type="entry name" value="INTEGRASE CATALYTIC DOMAIN-CONTAINING PROTEIN"/>
    <property type="match status" value="1"/>
</dbReference>
<sequence length="143" mass="16132">MGKKISIQNIRGREGIKGHVDGTSPTSKANKELRTWDAEDARILSWILGSIEPHAVGNLGSFSTEKEIWKFLKLIYNDNNSVGHFQLELEVGNFIQGNLSLSTTIQVSEFCGLNILILTMQKYPRGHCQTVQEENKRDQFLIT</sequence>
<evidence type="ECO:0000313" key="2">
    <source>
        <dbReference type="Proteomes" id="UP001374535"/>
    </source>
</evidence>
<dbReference type="EMBL" id="CP144695">
    <property type="protein sequence ID" value="WVZ07023.1"/>
    <property type="molecule type" value="Genomic_DNA"/>
</dbReference>
<keyword evidence="2" id="KW-1185">Reference proteome</keyword>